<reference evidence="1" key="1">
    <citation type="submission" date="2020-10" db="EMBL/GenBank/DDBJ databases">
        <authorList>
            <person name="Gilroy R."/>
        </authorList>
    </citation>
    <scope>NUCLEOTIDE SEQUENCE</scope>
    <source>
        <strain evidence="1">CHK152-2871</strain>
    </source>
</reference>
<protein>
    <submittedName>
        <fullName evidence="1">Uncharacterized protein</fullName>
    </submittedName>
</protein>
<accession>A0A9D1FKT7</accession>
<dbReference type="AlphaFoldDB" id="A0A9D1FKT7"/>
<sequence>MSEISTIKRLLINMHCCRCKSEFDENSIKIMRSEKGLLVFQVKCEHCKKCFGMATLGIGAQELENSLEINEKAADEGLEPINYDDVLDAHNFFQNLDENWSKYIK</sequence>
<evidence type="ECO:0000313" key="2">
    <source>
        <dbReference type="Proteomes" id="UP000886865"/>
    </source>
</evidence>
<organism evidence="1 2">
    <name type="scientific">Candidatus Galligastranaerophilus intestinavium</name>
    <dbReference type="NCBI Taxonomy" id="2840836"/>
    <lineage>
        <taxon>Bacteria</taxon>
        <taxon>Candidatus Galligastranaerophilus</taxon>
    </lineage>
</organism>
<comment type="caution">
    <text evidence="1">The sequence shown here is derived from an EMBL/GenBank/DDBJ whole genome shotgun (WGS) entry which is preliminary data.</text>
</comment>
<dbReference type="EMBL" id="DVJQ01000073">
    <property type="protein sequence ID" value="HIS75045.1"/>
    <property type="molecule type" value="Genomic_DNA"/>
</dbReference>
<dbReference type="Proteomes" id="UP000886865">
    <property type="component" value="Unassembled WGS sequence"/>
</dbReference>
<name>A0A9D1FKT7_9BACT</name>
<proteinExistence type="predicted"/>
<evidence type="ECO:0000313" key="1">
    <source>
        <dbReference type="EMBL" id="HIS75045.1"/>
    </source>
</evidence>
<reference evidence="1" key="2">
    <citation type="journal article" date="2021" name="PeerJ">
        <title>Extensive microbial diversity within the chicken gut microbiome revealed by metagenomics and culture.</title>
        <authorList>
            <person name="Gilroy R."/>
            <person name="Ravi A."/>
            <person name="Getino M."/>
            <person name="Pursley I."/>
            <person name="Horton D.L."/>
            <person name="Alikhan N.F."/>
            <person name="Baker D."/>
            <person name="Gharbi K."/>
            <person name="Hall N."/>
            <person name="Watson M."/>
            <person name="Adriaenssens E.M."/>
            <person name="Foster-Nyarko E."/>
            <person name="Jarju S."/>
            <person name="Secka A."/>
            <person name="Antonio M."/>
            <person name="Oren A."/>
            <person name="Chaudhuri R.R."/>
            <person name="La Ragione R."/>
            <person name="Hildebrand F."/>
            <person name="Pallen M.J."/>
        </authorList>
    </citation>
    <scope>NUCLEOTIDE SEQUENCE</scope>
    <source>
        <strain evidence="1">CHK152-2871</strain>
    </source>
</reference>
<gene>
    <name evidence="1" type="ORF">IAA86_08510</name>
</gene>